<dbReference type="Proteomes" id="UP000019132">
    <property type="component" value="Unassembled WGS sequence"/>
</dbReference>
<evidence type="ECO:0000313" key="5">
    <source>
        <dbReference type="Proteomes" id="UP000019132"/>
    </source>
</evidence>
<reference evidence="5" key="1">
    <citation type="journal article" date="2010" name="Genome Biol.">
        <title>Genome sequence of the necrotrophic plant pathogen Pythium ultimum reveals original pathogenicity mechanisms and effector repertoire.</title>
        <authorList>
            <person name="Levesque C.A."/>
            <person name="Brouwer H."/>
            <person name="Cano L."/>
            <person name="Hamilton J.P."/>
            <person name="Holt C."/>
            <person name="Huitema E."/>
            <person name="Raffaele S."/>
            <person name="Robideau G.P."/>
            <person name="Thines M."/>
            <person name="Win J."/>
            <person name="Zerillo M.M."/>
            <person name="Beakes G.W."/>
            <person name="Boore J.L."/>
            <person name="Busam D."/>
            <person name="Dumas B."/>
            <person name="Ferriera S."/>
            <person name="Fuerstenberg S.I."/>
            <person name="Gachon C.M."/>
            <person name="Gaulin E."/>
            <person name="Govers F."/>
            <person name="Grenville-Briggs L."/>
            <person name="Horner N."/>
            <person name="Hostetler J."/>
            <person name="Jiang R.H."/>
            <person name="Johnson J."/>
            <person name="Krajaejun T."/>
            <person name="Lin H."/>
            <person name="Meijer H.J."/>
            <person name="Moore B."/>
            <person name="Morris P."/>
            <person name="Phuntmart V."/>
            <person name="Puiu D."/>
            <person name="Shetty J."/>
            <person name="Stajich J.E."/>
            <person name="Tripathy S."/>
            <person name="Wawra S."/>
            <person name="van West P."/>
            <person name="Whitty B.R."/>
            <person name="Coutinho P.M."/>
            <person name="Henrissat B."/>
            <person name="Martin F."/>
            <person name="Thomas P.D."/>
            <person name="Tyler B.M."/>
            <person name="De Vries R.P."/>
            <person name="Kamoun S."/>
            <person name="Yandell M."/>
            <person name="Tisserat N."/>
            <person name="Buell C.R."/>
        </authorList>
    </citation>
    <scope>NUCLEOTIDE SEQUENCE</scope>
    <source>
        <strain evidence="5">DAOM:BR144</strain>
    </source>
</reference>
<dbReference type="Pfam" id="PF00023">
    <property type="entry name" value="Ank"/>
    <property type="match status" value="2"/>
</dbReference>
<dbReference type="InterPro" id="IPR002110">
    <property type="entry name" value="Ankyrin_rpt"/>
</dbReference>
<dbReference type="VEuPathDB" id="FungiDB:PYU1_G008221"/>
<dbReference type="HOGENOM" id="CLU_000134_18_1_1"/>
<keyword evidence="5" id="KW-1185">Reference proteome</keyword>
<dbReference type="PANTHER" id="PTHR24193:SF121">
    <property type="entry name" value="ADA2A-CONTAINING COMPLEX COMPONENT 3, ISOFORM D"/>
    <property type="match status" value="1"/>
</dbReference>
<dbReference type="InterPro" id="IPR036770">
    <property type="entry name" value="Ankyrin_rpt-contain_sf"/>
</dbReference>
<dbReference type="InParanoid" id="K3WTE3"/>
<dbReference type="GO" id="GO:0045944">
    <property type="term" value="P:positive regulation of transcription by RNA polymerase II"/>
    <property type="evidence" value="ECO:0007669"/>
    <property type="project" value="TreeGrafter"/>
</dbReference>
<keyword evidence="2 3" id="KW-0040">ANK repeat</keyword>
<dbReference type="PROSITE" id="PS50297">
    <property type="entry name" value="ANK_REP_REGION"/>
    <property type="match status" value="2"/>
</dbReference>
<keyword evidence="1" id="KW-0677">Repeat</keyword>
<feature type="repeat" description="ANK" evidence="3">
    <location>
        <begin position="134"/>
        <end position="166"/>
    </location>
</feature>
<dbReference type="PROSITE" id="PS50088">
    <property type="entry name" value="ANK_REPEAT"/>
    <property type="match status" value="2"/>
</dbReference>
<dbReference type="SUPFAM" id="SSF48403">
    <property type="entry name" value="Ankyrin repeat"/>
    <property type="match status" value="1"/>
</dbReference>
<dbReference type="EMBL" id="GL376619">
    <property type="status" value="NOT_ANNOTATED_CDS"/>
    <property type="molecule type" value="Genomic_DNA"/>
</dbReference>
<proteinExistence type="predicted"/>
<dbReference type="STRING" id="431595.K3WTE3"/>
<reference evidence="5" key="2">
    <citation type="submission" date="2010-04" db="EMBL/GenBank/DDBJ databases">
        <authorList>
            <person name="Buell R."/>
            <person name="Hamilton J."/>
            <person name="Hostetler J."/>
        </authorList>
    </citation>
    <scope>NUCLEOTIDE SEQUENCE [LARGE SCALE GENOMIC DNA]</scope>
    <source>
        <strain evidence="5">DAOM:BR144</strain>
    </source>
</reference>
<sequence>MKLLRAAINGYLPEVKFVVENNALTNELSDALICAANAGHLDVVEYLCEHGANTGLIRERDTTALMTAAEHGRIKIVQYLVGDWGVDLHTRCSDGLTALHYAAATDHVNVVNLLLALGAPVDDRIGPSKNAAILGITPLHVAASAGSSTVFATLMQHGADIDAISASGDDVMRFALDGGDREMVATIKHLQQTRNTLY</sequence>
<dbReference type="AlphaFoldDB" id="K3WTE3"/>
<dbReference type="Pfam" id="PF12796">
    <property type="entry name" value="Ank_2"/>
    <property type="match status" value="1"/>
</dbReference>
<dbReference type="GO" id="GO:0000976">
    <property type="term" value="F:transcription cis-regulatory region binding"/>
    <property type="evidence" value="ECO:0007669"/>
    <property type="project" value="TreeGrafter"/>
</dbReference>
<dbReference type="InterPro" id="IPR050663">
    <property type="entry name" value="Ankyrin-SOCS_Box"/>
</dbReference>
<evidence type="ECO:0000313" key="4">
    <source>
        <dbReference type="EnsemblProtists" id="PYU1_T008237"/>
    </source>
</evidence>
<accession>K3WTE3</accession>
<protein>
    <submittedName>
        <fullName evidence="4">Uncharacterized protein</fullName>
    </submittedName>
</protein>
<dbReference type="PRINTS" id="PR01415">
    <property type="entry name" value="ANKYRIN"/>
</dbReference>
<dbReference type="Gene3D" id="1.25.40.20">
    <property type="entry name" value="Ankyrin repeat-containing domain"/>
    <property type="match status" value="2"/>
</dbReference>
<feature type="repeat" description="ANK" evidence="3">
    <location>
        <begin position="94"/>
        <end position="122"/>
    </location>
</feature>
<evidence type="ECO:0000256" key="3">
    <source>
        <dbReference type="PROSITE-ProRule" id="PRU00023"/>
    </source>
</evidence>
<dbReference type="SMART" id="SM00248">
    <property type="entry name" value="ANK"/>
    <property type="match status" value="4"/>
</dbReference>
<dbReference type="OMA" id="ANTPLNW"/>
<dbReference type="EnsemblProtists" id="PYU1_T008237">
    <property type="protein sequence ID" value="PYU1_T008237"/>
    <property type="gene ID" value="PYU1_G008221"/>
</dbReference>
<evidence type="ECO:0000256" key="1">
    <source>
        <dbReference type="ARBA" id="ARBA00022737"/>
    </source>
</evidence>
<dbReference type="eggNOG" id="KOG0509">
    <property type="taxonomic scope" value="Eukaryota"/>
</dbReference>
<reference evidence="4" key="3">
    <citation type="submission" date="2015-02" db="UniProtKB">
        <authorList>
            <consortium name="EnsemblProtists"/>
        </authorList>
    </citation>
    <scope>IDENTIFICATION</scope>
    <source>
        <strain evidence="4">DAOM BR144</strain>
    </source>
</reference>
<dbReference type="PANTHER" id="PTHR24193">
    <property type="entry name" value="ANKYRIN REPEAT PROTEIN"/>
    <property type="match status" value="1"/>
</dbReference>
<organism evidence="4 5">
    <name type="scientific">Globisporangium ultimum (strain ATCC 200006 / CBS 805.95 / DAOM BR144)</name>
    <name type="common">Pythium ultimum</name>
    <dbReference type="NCBI Taxonomy" id="431595"/>
    <lineage>
        <taxon>Eukaryota</taxon>
        <taxon>Sar</taxon>
        <taxon>Stramenopiles</taxon>
        <taxon>Oomycota</taxon>
        <taxon>Peronosporomycetes</taxon>
        <taxon>Pythiales</taxon>
        <taxon>Pythiaceae</taxon>
        <taxon>Globisporangium</taxon>
    </lineage>
</organism>
<dbReference type="GO" id="GO:0005634">
    <property type="term" value="C:nucleus"/>
    <property type="evidence" value="ECO:0007669"/>
    <property type="project" value="TreeGrafter"/>
</dbReference>
<evidence type="ECO:0000256" key="2">
    <source>
        <dbReference type="ARBA" id="ARBA00023043"/>
    </source>
</evidence>
<name>K3WTE3_GLOUD</name>